<dbReference type="EMBL" id="KB705634">
    <property type="protein sequence ID" value="EMR71503.1"/>
    <property type="molecule type" value="Genomic_DNA"/>
</dbReference>
<dbReference type="AlphaFoldDB" id="M7T3P2"/>
<protein>
    <submittedName>
        <fullName evidence="1">Uncharacterized protein</fullName>
    </submittedName>
</protein>
<gene>
    <name evidence="1" type="ORF">UCREL1_1455</name>
</gene>
<evidence type="ECO:0000313" key="1">
    <source>
        <dbReference type="EMBL" id="EMR71503.1"/>
    </source>
</evidence>
<evidence type="ECO:0000313" key="2">
    <source>
        <dbReference type="Proteomes" id="UP000012174"/>
    </source>
</evidence>
<dbReference type="Pfam" id="PF13826">
    <property type="entry name" value="Monooxy_af470-like"/>
    <property type="match status" value="1"/>
</dbReference>
<dbReference type="InterPro" id="IPR025444">
    <property type="entry name" value="Monooxy_af470"/>
</dbReference>
<keyword evidence="2" id="KW-1185">Reference proteome</keyword>
<sequence>MYQKLNNYMDGIYEDAEENRATNGYLGRTPDLIPTEYSQNNTLMSMSYWKTIEDLEAFARRPVHIDGLKFLAYQITKSDKPHDLGVLHEVLLCPAGHWEGIYSNVQPWGLGGLQWPMPKNRGFQGPFIERDPKILNGMWGRMGNKLKQAEVDKKMAELIPEEDLA</sequence>
<dbReference type="OrthoDB" id="3202396at2759"/>
<accession>M7T3P2</accession>
<dbReference type="KEGG" id="ela:UCREL1_1455"/>
<dbReference type="HOGENOM" id="CLU_1778012_0_0_1"/>
<dbReference type="Proteomes" id="UP000012174">
    <property type="component" value="Unassembled WGS sequence"/>
</dbReference>
<reference evidence="2" key="1">
    <citation type="journal article" date="2013" name="Genome Announc.">
        <title>Draft genome sequence of the grapevine dieback fungus Eutypa lata UCR-EL1.</title>
        <authorList>
            <person name="Blanco-Ulate B."/>
            <person name="Rolshausen P.E."/>
            <person name="Cantu D."/>
        </authorList>
    </citation>
    <scope>NUCLEOTIDE SEQUENCE [LARGE SCALE GENOMIC DNA]</scope>
    <source>
        <strain evidence="2">UCR-EL1</strain>
    </source>
</reference>
<organism evidence="1 2">
    <name type="scientific">Eutypa lata (strain UCR-EL1)</name>
    <name type="common">Grapevine dieback disease fungus</name>
    <name type="synonym">Eutypa armeniacae</name>
    <dbReference type="NCBI Taxonomy" id="1287681"/>
    <lineage>
        <taxon>Eukaryota</taxon>
        <taxon>Fungi</taxon>
        <taxon>Dikarya</taxon>
        <taxon>Ascomycota</taxon>
        <taxon>Pezizomycotina</taxon>
        <taxon>Sordariomycetes</taxon>
        <taxon>Xylariomycetidae</taxon>
        <taxon>Xylariales</taxon>
        <taxon>Diatrypaceae</taxon>
        <taxon>Eutypa</taxon>
    </lineage>
</organism>
<name>M7T3P2_EUTLA</name>
<proteinExistence type="predicted"/>